<dbReference type="PATRIC" id="fig|909613.9.peg.5810"/>
<keyword evidence="1" id="KW-1133">Transmembrane helix</keyword>
<evidence type="ECO:0000256" key="1">
    <source>
        <dbReference type="SAM" id="Phobius"/>
    </source>
</evidence>
<keyword evidence="3" id="KW-1185">Reference proteome</keyword>
<accession>W7IQ75</accession>
<organism evidence="2 3">
    <name type="scientific">Actinokineospora spheciospongiae</name>
    <dbReference type="NCBI Taxonomy" id="909613"/>
    <lineage>
        <taxon>Bacteria</taxon>
        <taxon>Bacillati</taxon>
        <taxon>Actinomycetota</taxon>
        <taxon>Actinomycetes</taxon>
        <taxon>Pseudonocardiales</taxon>
        <taxon>Pseudonocardiaceae</taxon>
        <taxon>Actinokineospora</taxon>
    </lineage>
</organism>
<keyword evidence="1" id="KW-0472">Membrane</keyword>
<gene>
    <name evidence="2" type="ORF">UO65_5810</name>
</gene>
<accession>A0A8E3BEI0</accession>
<evidence type="ECO:0000313" key="2">
    <source>
        <dbReference type="EMBL" id="EWC58897.1"/>
    </source>
</evidence>
<feature type="transmembrane region" description="Helical" evidence="1">
    <location>
        <begin position="208"/>
        <end position="227"/>
    </location>
</feature>
<feature type="transmembrane region" description="Helical" evidence="1">
    <location>
        <begin position="7"/>
        <end position="25"/>
    </location>
</feature>
<feature type="transmembrane region" description="Helical" evidence="1">
    <location>
        <begin position="183"/>
        <end position="202"/>
    </location>
</feature>
<feature type="transmembrane region" description="Helical" evidence="1">
    <location>
        <begin position="45"/>
        <end position="64"/>
    </location>
</feature>
<dbReference type="STRING" id="909613.UO65_5810"/>
<sequence>MNTYFQGLLWVLGAAAVAAAIAYFLRHVGETEGTVENNESAGQVFTIVGGLHAVLLAFVLISLFDGTTAAEDGSYREADSVVAASWAADALPEPTRTEVRDLAARYAQEVADVEWPMMATGNGEVGDKGWALLDELRTTIREAQANDDFQNDQKNLASDKLWEAYEARQQRLNTAGGDGVTDVVWFALVLGSVMTISLALLFGGPQPLVHIIIVGILAGLLSLLLFATYQLQNPFAGAAKVEPAAFEAVLARLR</sequence>
<comment type="caution">
    <text evidence="2">The sequence shown here is derived from an EMBL/GenBank/DDBJ whole genome shotgun (WGS) entry which is preliminary data.</text>
</comment>
<proteinExistence type="predicted"/>
<dbReference type="eggNOG" id="ENOG5030DSB">
    <property type="taxonomic scope" value="Bacteria"/>
</dbReference>
<dbReference type="Proteomes" id="UP000019277">
    <property type="component" value="Unassembled WGS sequence"/>
</dbReference>
<name>W7IQ75_9PSEU</name>
<dbReference type="AlphaFoldDB" id="W7IQ75"/>
<protein>
    <recommendedName>
        <fullName evidence="4">Integral membrane protein</fullName>
    </recommendedName>
</protein>
<evidence type="ECO:0000313" key="3">
    <source>
        <dbReference type="Proteomes" id="UP000019277"/>
    </source>
</evidence>
<dbReference type="EMBL" id="AYXG01000226">
    <property type="protein sequence ID" value="EWC58897.1"/>
    <property type="molecule type" value="Genomic_DNA"/>
</dbReference>
<dbReference type="Pfam" id="PF14023">
    <property type="entry name" value="Bestrophin-like"/>
    <property type="match status" value="1"/>
</dbReference>
<dbReference type="RefSeq" id="WP_035288649.1">
    <property type="nucleotide sequence ID" value="NZ_AYXG01000226.1"/>
</dbReference>
<keyword evidence="1" id="KW-0812">Transmembrane</keyword>
<reference evidence="2 3" key="1">
    <citation type="journal article" date="2014" name="Genome Announc.">
        <title>Draft Genome Sequence of the Antitrypanosomally Active Sponge-Associated Bacterium Actinokineospora sp. Strain EG49.</title>
        <authorList>
            <person name="Harjes J."/>
            <person name="Ryu T."/>
            <person name="Abdelmohsen U.R."/>
            <person name="Moitinho-Silva L."/>
            <person name="Horn H."/>
            <person name="Ravasi T."/>
            <person name="Hentschel U."/>
        </authorList>
    </citation>
    <scope>NUCLEOTIDE SEQUENCE [LARGE SCALE GENOMIC DNA]</scope>
    <source>
        <strain evidence="2 3">EG49</strain>
    </source>
</reference>
<dbReference type="InterPro" id="IPR025333">
    <property type="entry name" value="DUF4239"/>
</dbReference>
<evidence type="ECO:0008006" key="4">
    <source>
        <dbReference type="Google" id="ProtNLM"/>
    </source>
</evidence>
<dbReference type="OrthoDB" id="3427059at2"/>